<reference evidence="1" key="1">
    <citation type="journal article" date="2021" name="PeerJ">
        <title>Extensive microbial diversity within the chicken gut microbiome revealed by metagenomics and culture.</title>
        <authorList>
            <person name="Gilroy R."/>
            <person name="Ravi A."/>
            <person name="Getino M."/>
            <person name="Pursley I."/>
            <person name="Horton D.L."/>
            <person name="Alikhan N.F."/>
            <person name="Baker D."/>
            <person name="Gharbi K."/>
            <person name="Hall N."/>
            <person name="Watson M."/>
            <person name="Adriaenssens E.M."/>
            <person name="Foster-Nyarko E."/>
            <person name="Jarju S."/>
            <person name="Secka A."/>
            <person name="Antonio M."/>
            <person name="Oren A."/>
            <person name="Chaudhuri R.R."/>
            <person name="La Ragione R."/>
            <person name="Hildebrand F."/>
            <person name="Pallen M.J."/>
        </authorList>
    </citation>
    <scope>NUCLEOTIDE SEQUENCE</scope>
    <source>
        <strain evidence="1">ChiGjej1B1-98</strain>
    </source>
</reference>
<reference evidence="1" key="2">
    <citation type="submission" date="2021-04" db="EMBL/GenBank/DDBJ databases">
        <authorList>
            <person name="Gilroy R."/>
        </authorList>
    </citation>
    <scope>NUCLEOTIDE SEQUENCE</scope>
    <source>
        <strain evidence="1">ChiGjej1B1-98</strain>
    </source>
</reference>
<dbReference type="EMBL" id="DXDC01000037">
    <property type="protein sequence ID" value="HIY64916.1"/>
    <property type="molecule type" value="Genomic_DNA"/>
</dbReference>
<name>A0A9D1YVX8_9MICO</name>
<protein>
    <submittedName>
        <fullName evidence="1">Uncharacterized protein</fullName>
    </submittedName>
</protein>
<evidence type="ECO:0000313" key="2">
    <source>
        <dbReference type="Proteomes" id="UP000824005"/>
    </source>
</evidence>
<organism evidence="1 2">
    <name type="scientific">Candidatus Agrococcus pullicola</name>
    <dbReference type="NCBI Taxonomy" id="2838429"/>
    <lineage>
        <taxon>Bacteria</taxon>
        <taxon>Bacillati</taxon>
        <taxon>Actinomycetota</taxon>
        <taxon>Actinomycetes</taxon>
        <taxon>Micrococcales</taxon>
        <taxon>Microbacteriaceae</taxon>
        <taxon>Agrococcus</taxon>
    </lineage>
</organism>
<comment type="caution">
    <text evidence="1">The sequence shown here is derived from an EMBL/GenBank/DDBJ whole genome shotgun (WGS) entry which is preliminary data.</text>
</comment>
<dbReference type="Proteomes" id="UP000824005">
    <property type="component" value="Unassembled WGS sequence"/>
</dbReference>
<proteinExistence type="predicted"/>
<dbReference type="AlphaFoldDB" id="A0A9D1YVX8"/>
<gene>
    <name evidence="1" type="ORF">H9830_01405</name>
</gene>
<sequence length="132" mass="14920">MTTFEEWQESKRRAEADAQASAAAHDAQATLTDLGLGMWLVTVAGVNRGTITQITVGEETRYAARLRHFNPGQGVQIGEYWELDKAIEAILAEAPKLPGRDPFEQLTNYATREQMRERTERARLRRRAGRYG</sequence>
<evidence type="ECO:0000313" key="1">
    <source>
        <dbReference type="EMBL" id="HIY64916.1"/>
    </source>
</evidence>
<accession>A0A9D1YVX8</accession>